<dbReference type="PANTHER" id="PTHR30474">
    <property type="entry name" value="CELL CYCLE PROTEIN"/>
    <property type="match status" value="1"/>
</dbReference>
<comment type="subcellular location">
    <subcellularLocation>
        <location evidence="1">Membrane</location>
        <topology evidence="1">Multi-pass membrane protein</topology>
    </subcellularLocation>
</comment>
<evidence type="ECO:0000256" key="1">
    <source>
        <dbReference type="ARBA" id="ARBA00004141"/>
    </source>
</evidence>
<dbReference type="GO" id="GO:0015648">
    <property type="term" value="F:lipid-linked peptidoglycan transporter activity"/>
    <property type="evidence" value="ECO:0007669"/>
    <property type="project" value="TreeGrafter"/>
</dbReference>
<dbReference type="RefSeq" id="WP_022211500.1">
    <property type="nucleotide sequence ID" value="NZ_JACOOQ010000001.1"/>
</dbReference>
<feature type="transmembrane region" description="Helical" evidence="6">
    <location>
        <begin position="311"/>
        <end position="335"/>
    </location>
</feature>
<dbReference type="GO" id="GO:0008360">
    <property type="term" value="P:regulation of cell shape"/>
    <property type="evidence" value="ECO:0007669"/>
    <property type="project" value="UniProtKB-KW"/>
</dbReference>
<proteinExistence type="predicted"/>
<keyword evidence="2 6" id="KW-0812">Transmembrane</keyword>
<dbReference type="Pfam" id="PF01098">
    <property type="entry name" value="FTSW_RODA_SPOVE"/>
    <property type="match status" value="1"/>
</dbReference>
<dbReference type="InterPro" id="IPR001182">
    <property type="entry name" value="FtsW/RodA"/>
</dbReference>
<keyword evidence="5 6" id="KW-0472">Membrane</keyword>
<dbReference type="PANTHER" id="PTHR30474:SF3">
    <property type="entry name" value="PEPTIDOGLYCAN GLYCOSYLTRANSFERASE RODA"/>
    <property type="match status" value="1"/>
</dbReference>
<evidence type="ECO:0000313" key="7">
    <source>
        <dbReference type="EMBL" id="MBC5638868.1"/>
    </source>
</evidence>
<keyword evidence="8" id="KW-1185">Reference proteome</keyword>
<feature type="transmembrane region" description="Helical" evidence="6">
    <location>
        <begin position="190"/>
        <end position="207"/>
    </location>
</feature>
<evidence type="ECO:0000256" key="3">
    <source>
        <dbReference type="ARBA" id="ARBA00022960"/>
    </source>
</evidence>
<feature type="transmembrane region" description="Helical" evidence="6">
    <location>
        <begin position="121"/>
        <end position="139"/>
    </location>
</feature>
<comment type="caution">
    <text evidence="7">The sequence shown here is derived from an EMBL/GenBank/DDBJ whole genome shotgun (WGS) entry which is preliminary data.</text>
</comment>
<keyword evidence="3" id="KW-0133">Cell shape</keyword>
<feature type="transmembrane region" description="Helical" evidence="6">
    <location>
        <begin position="89"/>
        <end position="109"/>
    </location>
</feature>
<feature type="transmembrane region" description="Helical" evidence="6">
    <location>
        <begin position="213"/>
        <end position="230"/>
    </location>
</feature>
<evidence type="ECO:0000256" key="5">
    <source>
        <dbReference type="ARBA" id="ARBA00023136"/>
    </source>
</evidence>
<feature type="transmembrane region" description="Helical" evidence="6">
    <location>
        <begin position="386"/>
        <end position="404"/>
    </location>
</feature>
<feature type="transmembrane region" description="Helical" evidence="6">
    <location>
        <begin position="35"/>
        <end position="52"/>
    </location>
</feature>
<evidence type="ECO:0000256" key="2">
    <source>
        <dbReference type="ARBA" id="ARBA00022692"/>
    </source>
</evidence>
<sequence length="411" mass="45090">MKGFKQEKKLLRMIYLLCLLLFIYLGFQSKPFDTLAIVMGVVLCFLIGYSHFVIRRYYPDGDKFILNFASILAVVSIAMLYRIDKSTSVKQLVWVTLGVIGYILVVAIIPEMSRFAKYKKVYMIATIVLMPMAFLYAKITGASAIGGAYNWISIGKFMIQPSEFGKITLVLYLAAAFSEYEDNGSIKDDVKQLIVPALVAGFSLIFLVAQADLGSALIFFGIIISLLYVATSKKLYVALSLGGATVGAILGYNLFAHVRERVMIWRNPWEYASGAGYQLVQSLYAISSGGLIGSGLGQGYVEYIPVNDSDFIYAAICEEFGVIFAVGLMIIYFLLFFRGIRSAYVTNDKFSQLAVVGFSTMIACQTLVIIGGIFGVIPLTGITLPILSYGGSSVLTIFFALGILQKVSEEA</sequence>
<feature type="transmembrane region" description="Helical" evidence="6">
    <location>
        <begin position="235"/>
        <end position="255"/>
    </location>
</feature>
<feature type="transmembrane region" description="Helical" evidence="6">
    <location>
        <begin position="12"/>
        <end position="29"/>
    </location>
</feature>
<dbReference type="AlphaFoldDB" id="A0A8I0AB94"/>
<reference evidence="7" key="1">
    <citation type="submission" date="2020-08" db="EMBL/GenBank/DDBJ databases">
        <title>Genome public.</title>
        <authorList>
            <person name="Liu C."/>
            <person name="Sun Q."/>
        </authorList>
    </citation>
    <scope>NUCLEOTIDE SEQUENCE</scope>
    <source>
        <strain evidence="7">NSJ-42</strain>
    </source>
</reference>
<feature type="transmembrane region" description="Helical" evidence="6">
    <location>
        <begin position="64"/>
        <end position="83"/>
    </location>
</feature>
<feature type="transmembrane region" description="Helical" evidence="6">
    <location>
        <begin position="355"/>
        <end position="380"/>
    </location>
</feature>
<name>A0A8I0AB94_9CLOT</name>
<dbReference type="Proteomes" id="UP000662088">
    <property type="component" value="Unassembled WGS sequence"/>
</dbReference>
<dbReference type="GO" id="GO:0051301">
    <property type="term" value="P:cell division"/>
    <property type="evidence" value="ECO:0007669"/>
    <property type="project" value="InterPro"/>
</dbReference>
<dbReference type="EMBL" id="JACOOQ010000001">
    <property type="protein sequence ID" value="MBC5638868.1"/>
    <property type="molecule type" value="Genomic_DNA"/>
</dbReference>
<evidence type="ECO:0000256" key="6">
    <source>
        <dbReference type="SAM" id="Phobius"/>
    </source>
</evidence>
<evidence type="ECO:0000256" key="4">
    <source>
        <dbReference type="ARBA" id="ARBA00022989"/>
    </source>
</evidence>
<accession>A0A8I0AB94</accession>
<organism evidence="7 8">
    <name type="scientific">Clostridium lentum</name>
    <dbReference type="NCBI Taxonomy" id="2763037"/>
    <lineage>
        <taxon>Bacteria</taxon>
        <taxon>Bacillati</taxon>
        <taxon>Bacillota</taxon>
        <taxon>Clostridia</taxon>
        <taxon>Eubacteriales</taxon>
        <taxon>Clostridiaceae</taxon>
        <taxon>Clostridium</taxon>
    </lineage>
</organism>
<keyword evidence="4 6" id="KW-1133">Transmembrane helix</keyword>
<gene>
    <name evidence="7" type="ORF">H8R92_00180</name>
</gene>
<protein>
    <submittedName>
        <fullName evidence="7">FtsW/RodA/SpoVE family cell cycle protein</fullName>
    </submittedName>
</protein>
<dbReference type="GO" id="GO:0032153">
    <property type="term" value="C:cell division site"/>
    <property type="evidence" value="ECO:0007669"/>
    <property type="project" value="TreeGrafter"/>
</dbReference>
<dbReference type="GO" id="GO:0005886">
    <property type="term" value="C:plasma membrane"/>
    <property type="evidence" value="ECO:0007669"/>
    <property type="project" value="TreeGrafter"/>
</dbReference>
<evidence type="ECO:0000313" key="8">
    <source>
        <dbReference type="Proteomes" id="UP000662088"/>
    </source>
</evidence>